<evidence type="ECO:0000256" key="1">
    <source>
        <dbReference type="SAM" id="MobiDB-lite"/>
    </source>
</evidence>
<gene>
    <name evidence="2" type="ORF">G3I70_03560</name>
    <name evidence="3" type="ORF">G3I70_08550</name>
</gene>
<proteinExistence type="predicted"/>
<sequence>MSGPALRVTDLATAATWTVNDATAAPPDDLPDTPQAYMAWLRNPGTKPVRRTRSTAGRRYLPKTPRRPHKERDPAYPAAAKLLATLPDLGAALIERARRELGDTAWEALVIRAAELNGDRTA</sequence>
<protein>
    <submittedName>
        <fullName evidence="3">Uncharacterized protein</fullName>
    </submittedName>
</protein>
<dbReference type="AlphaFoldDB" id="A0A6L9QBU8"/>
<name>A0A6L9QBU8_9ACTN</name>
<evidence type="ECO:0000313" key="3">
    <source>
        <dbReference type="EMBL" id="NEA22538.1"/>
    </source>
</evidence>
<comment type="caution">
    <text evidence="3">The sequence shown here is derived from an EMBL/GenBank/DDBJ whole genome shotgun (WGS) entry which is preliminary data.</text>
</comment>
<dbReference type="RefSeq" id="WP_163053204.1">
    <property type="nucleotide sequence ID" value="NZ_JAAGLI010000093.1"/>
</dbReference>
<feature type="region of interest" description="Disordered" evidence="1">
    <location>
        <begin position="43"/>
        <end position="74"/>
    </location>
</feature>
<organism evidence="3 4">
    <name type="scientific">Actinomadura bangladeshensis</name>
    <dbReference type="NCBI Taxonomy" id="453573"/>
    <lineage>
        <taxon>Bacteria</taxon>
        <taxon>Bacillati</taxon>
        <taxon>Actinomycetota</taxon>
        <taxon>Actinomycetes</taxon>
        <taxon>Streptosporangiales</taxon>
        <taxon>Thermomonosporaceae</taxon>
        <taxon>Actinomadura</taxon>
    </lineage>
</organism>
<evidence type="ECO:0000313" key="4">
    <source>
        <dbReference type="Proteomes" id="UP000475532"/>
    </source>
</evidence>
<dbReference type="Proteomes" id="UP000475532">
    <property type="component" value="Unassembled WGS sequence"/>
</dbReference>
<dbReference type="EMBL" id="JAAGLI010000093">
    <property type="protein sequence ID" value="NEA21578.1"/>
    <property type="molecule type" value="Genomic_DNA"/>
</dbReference>
<evidence type="ECO:0000313" key="2">
    <source>
        <dbReference type="EMBL" id="NEA21578.1"/>
    </source>
</evidence>
<dbReference type="EMBL" id="JAAGLI010000213">
    <property type="protein sequence ID" value="NEA22538.1"/>
    <property type="molecule type" value="Genomic_DNA"/>
</dbReference>
<accession>A0A6L9QBU8</accession>
<reference evidence="3 4" key="1">
    <citation type="submission" date="2020-01" db="EMBL/GenBank/DDBJ databases">
        <title>Insect and environment-associated Actinomycetes.</title>
        <authorList>
            <person name="Currrie C."/>
            <person name="Chevrette M."/>
            <person name="Carlson C."/>
            <person name="Stubbendieck R."/>
            <person name="Wendt-Pienkowski E."/>
        </authorList>
    </citation>
    <scope>NUCLEOTIDE SEQUENCE [LARGE SCALE GENOMIC DNA]</scope>
    <source>
        <strain evidence="3 4">SID10258</strain>
    </source>
</reference>
<feature type="compositionally biased region" description="Basic residues" evidence="1">
    <location>
        <begin position="60"/>
        <end position="69"/>
    </location>
</feature>